<keyword evidence="2" id="KW-1185">Reference proteome</keyword>
<sequence length="126" mass="13687">ITSAAPTPSDAIGPLITVISVSGVSHCLLIHGHWQNEWDLHNLLRRCVRPGLIEFHLSVLLINNAVDVTGLYHVPRIGDDVCVSRDSGGRWHYAANGPCSNEVVTGRDSLHEQIITGQPRGPVEVD</sequence>
<dbReference type="EMBL" id="JAYMGO010000013">
    <property type="protein sequence ID" value="KAL1263268.1"/>
    <property type="molecule type" value="Genomic_DNA"/>
</dbReference>
<protein>
    <submittedName>
        <fullName evidence="1">Uncharacterized protein</fullName>
    </submittedName>
</protein>
<dbReference type="Proteomes" id="UP001558613">
    <property type="component" value="Unassembled WGS sequence"/>
</dbReference>
<comment type="caution">
    <text evidence="1">The sequence shown here is derived from an EMBL/GenBank/DDBJ whole genome shotgun (WGS) entry which is preliminary data.</text>
</comment>
<evidence type="ECO:0000313" key="2">
    <source>
        <dbReference type="Proteomes" id="UP001558613"/>
    </source>
</evidence>
<organism evidence="1 2">
    <name type="scientific">Cirrhinus molitorella</name>
    <name type="common">mud carp</name>
    <dbReference type="NCBI Taxonomy" id="172907"/>
    <lineage>
        <taxon>Eukaryota</taxon>
        <taxon>Metazoa</taxon>
        <taxon>Chordata</taxon>
        <taxon>Craniata</taxon>
        <taxon>Vertebrata</taxon>
        <taxon>Euteleostomi</taxon>
        <taxon>Actinopterygii</taxon>
        <taxon>Neopterygii</taxon>
        <taxon>Teleostei</taxon>
        <taxon>Ostariophysi</taxon>
        <taxon>Cypriniformes</taxon>
        <taxon>Cyprinidae</taxon>
        <taxon>Labeoninae</taxon>
        <taxon>Labeonini</taxon>
        <taxon>Cirrhinus</taxon>
    </lineage>
</organism>
<proteinExistence type="predicted"/>
<feature type="non-terminal residue" evidence="1">
    <location>
        <position position="1"/>
    </location>
</feature>
<name>A0ABR3MHT0_9TELE</name>
<evidence type="ECO:0000313" key="1">
    <source>
        <dbReference type="EMBL" id="KAL1263268.1"/>
    </source>
</evidence>
<reference evidence="1 2" key="1">
    <citation type="submission" date="2023-09" db="EMBL/GenBank/DDBJ databases">
        <authorList>
            <person name="Wang M."/>
        </authorList>
    </citation>
    <scope>NUCLEOTIDE SEQUENCE [LARGE SCALE GENOMIC DNA]</scope>
    <source>
        <strain evidence="1">GT-2023</strain>
        <tissue evidence="1">Liver</tissue>
    </source>
</reference>
<gene>
    <name evidence="1" type="ORF">QQF64_006007</name>
</gene>
<accession>A0ABR3MHT0</accession>